<keyword evidence="2" id="KW-1133">Transmembrane helix</keyword>
<comment type="caution">
    <text evidence="3">The sequence shown here is derived from an EMBL/GenBank/DDBJ whole genome shotgun (WGS) entry which is preliminary data.</text>
</comment>
<feature type="region of interest" description="Disordered" evidence="1">
    <location>
        <begin position="1"/>
        <end position="23"/>
    </location>
</feature>
<keyword evidence="4" id="KW-1185">Reference proteome</keyword>
<feature type="transmembrane region" description="Helical" evidence="2">
    <location>
        <begin position="91"/>
        <end position="114"/>
    </location>
</feature>
<evidence type="ECO:0000256" key="1">
    <source>
        <dbReference type="SAM" id="MobiDB-lite"/>
    </source>
</evidence>
<feature type="compositionally biased region" description="Polar residues" evidence="1">
    <location>
        <begin position="256"/>
        <end position="274"/>
    </location>
</feature>
<dbReference type="Proteomes" id="UP000821853">
    <property type="component" value="Chromosome 4"/>
</dbReference>
<evidence type="ECO:0000313" key="3">
    <source>
        <dbReference type="EMBL" id="KAH9373879.1"/>
    </source>
</evidence>
<dbReference type="AlphaFoldDB" id="A0A9J6GG91"/>
<organism evidence="3 4">
    <name type="scientific">Haemaphysalis longicornis</name>
    <name type="common">Bush tick</name>
    <dbReference type="NCBI Taxonomy" id="44386"/>
    <lineage>
        <taxon>Eukaryota</taxon>
        <taxon>Metazoa</taxon>
        <taxon>Ecdysozoa</taxon>
        <taxon>Arthropoda</taxon>
        <taxon>Chelicerata</taxon>
        <taxon>Arachnida</taxon>
        <taxon>Acari</taxon>
        <taxon>Parasitiformes</taxon>
        <taxon>Ixodida</taxon>
        <taxon>Ixodoidea</taxon>
        <taxon>Ixodidae</taxon>
        <taxon>Haemaphysalinae</taxon>
        <taxon>Haemaphysalis</taxon>
    </lineage>
</organism>
<feature type="compositionally biased region" description="Polar residues" evidence="1">
    <location>
        <begin position="281"/>
        <end position="298"/>
    </location>
</feature>
<keyword evidence="2" id="KW-0812">Transmembrane</keyword>
<feature type="compositionally biased region" description="Basic and acidic residues" evidence="1">
    <location>
        <begin position="413"/>
        <end position="425"/>
    </location>
</feature>
<proteinExistence type="predicted"/>
<dbReference type="VEuPathDB" id="VectorBase:HLOH_056588"/>
<feature type="region of interest" description="Disordered" evidence="1">
    <location>
        <begin position="377"/>
        <end position="442"/>
    </location>
</feature>
<feature type="compositionally biased region" description="Basic residues" evidence="1">
    <location>
        <begin position="157"/>
        <end position="168"/>
    </location>
</feature>
<accession>A0A9J6GG91</accession>
<gene>
    <name evidence="3" type="ORF">HPB48_016145</name>
</gene>
<feature type="compositionally biased region" description="Polar residues" evidence="1">
    <location>
        <begin position="179"/>
        <end position="192"/>
    </location>
</feature>
<dbReference type="EMBL" id="JABSTR010000006">
    <property type="protein sequence ID" value="KAH9373879.1"/>
    <property type="molecule type" value="Genomic_DNA"/>
</dbReference>
<dbReference type="OrthoDB" id="429813at2759"/>
<reference evidence="3 4" key="1">
    <citation type="journal article" date="2020" name="Cell">
        <title>Large-Scale Comparative Analyses of Tick Genomes Elucidate Their Genetic Diversity and Vector Capacities.</title>
        <authorList>
            <consortium name="Tick Genome and Microbiome Consortium (TIGMIC)"/>
            <person name="Jia N."/>
            <person name="Wang J."/>
            <person name="Shi W."/>
            <person name="Du L."/>
            <person name="Sun Y."/>
            <person name="Zhan W."/>
            <person name="Jiang J.F."/>
            <person name="Wang Q."/>
            <person name="Zhang B."/>
            <person name="Ji P."/>
            <person name="Bell-Sakyi L."/>
            <person name="Cui X.M."/>
            <person name="Yuan T.T."/>
            <person name="Jiang B.G."/>
            <person name="Yang W.F."/>
            <person name="Lam T.T."/>
            <person name="Chang Q.C."/>
            <person name="Ding S.J."/>
            <person name="Wang X.J."/>
            <person name="Zhu J.G."/>
            <person name="Ruan X.D."/>
            <person name="Zhao L."/>
            <person name="Wei J.T."/>
            <person name="Ye R.Z."/>
            <person name="Que T.C."/>
            <person name="Du C.H."/>
            <person name="Zhou Y.H."/>
            <person name="Cheng J.X."/>
            <person name="Dai P.F."/>
            <person name="Guo W.B."/>
            <person name="Han X.H."/>
            <person name="Huang E.J."/>
            <person name="Li L.F."/>
            <person name="Wei W."/>
            <person name="Gao Y.C."/>
            <person name="Liu J.Z."/>
            <person name="Shao H.Z."/>
            <person name="Wang X."/>
            <person name="Wang C.C."/>
            <person name="Yang T.C."/>
            <person name="Huo Q.B."/>
            <person name="Li W."/>
            <person name="Chen H.Y."/>
            <person name="Chen S.E."/>
            <person name="Zhou L.G."/>
            <person name="Ni X.B."/>
            <person name="Tian J.H."/>
            <person name="Sheng Y."/>
            <person name="Liu T."/>
            <person name="Pan Y.S."/>
            <person name="Xia L.Y."/>
            <person name="Li J."/>
            <person name="Zhao F."/>
            <person name="Cao W.C."/>
        </authorList>
    </citation>
    <scope>NUCLEOTIDE SEQUENCE [LARGE SCALE GENOMIC DNA]</scope>
    <source>
        <strain evidence="3">HaeL-2018</strain>
    </source>
</reference>
<feature type="compositionally biased region" description="Basic residues" evidence="1">
    <location>
        <begin position="400"/>
        <end position="412"/>
    </location>
</feature>
<feature type="region of interest" description="Disordered" evidence="1">
    <location>
        <begin position="125"/>
        <end position="240"/>
    </location>
</feature>
<keyword evidence="2" id="KW-0472">Membrane</keyword>
<sequence>MRWKGSRALPADFPKAKAKKRKQAETRIMDSPGQFLPAVSCDRLSKGAGASSGKYSAKTHRAGCSRGGVVLYELLKWTSTIRIPKGAKTSVGALVGSAIVIAIFILVVLGITLWSKNLQDTAALSEEAGTGAPRSITTESQDDELPVETKSQESTTKSRRRSRVRKASTTRTTERRTTALNSTNGTTNSTFETAGDGFESSTSTIRRDEPKRDPEPADTPENKRYVTRGDLEDTTAYPYEETTFNDVVVVRPKPDVSNSTTRSSGGPNPMTRETVSAMPDVSNTTTRSSGPNPMTRETMSAMPYVSNATTGSSGGPNQMTRETVSAIAMTKATAYKHWRRSARTPTIESRPASADREPWSLDIVDIEYDYTTGTREHEHHHVIRNKAATSAMNGGEGGRTARHGAGAHRIRKARPETTPRSDSHVSSRQHRPKGGGTEENEKAMAINRGRHVSIRRHGAVTVKGFRILDRATARARPGAALADRPEHVRVYHCTSGTLQQQTWAEVTPTTQELIVRHPLPHVMRFPRVSLTNNPQWHNVNLFCLHYLPACVGDLALQLIVRKPWWVLGFWHQRYVSAVDSHHFYSVK</sequence>
<name>A0A9J6GG91_HAELO</name>
<evidence type="ECO:0000313" key="4">
    <source>
        <dbReference type="Proteomes" id="UP000821853"/>
    </source>
</evidence>
<protein>
    <submittedName>
        <fullName evidence="3">Uncharacterized protein</fullName>
    </submittedName>
</protein>
<feature type="region of interest" description="Disordered" evidence="1">
    <location>
        <begin position="252"/>
        <end position="298"/>
    </location>
</feature>
<feature type="compositionally biased region" description="Basic and acidic residues" evidence="1">
    <location>
        <begin position="205"/>
        <end position="231"/>
    </location>
</feature>
<evidence type="ECO:0000256" key="2">
    <source>
        <dbReference type="SAM" id="Phobius"/>
    </source>
</evidence>